<dbReference type="PROSITE" id="PS50956">
    <property type="entry name" value="HTH_ASNC_2"/>
    <property type="match status" value="1"/>
</dbReference>
<evidence type="ECO:0000313" key="6">
    <source>
        <dbReference type="Proteomes" id="UP000198251"/>
    </source>
</evidence>
<dbReference type="PROSITE" id="PS00519">
    <property type="entry name" value="HTH_ASNC_1"/>
    <property type="match status" value="1"/>
</dbReference>
<accession>A0A1C5GH77</accession>
<dbReference type="GO" id="GO:0043565">
    <property type="term" value="F:sequence-specific DNA binding"/>
    <property type="evidence" value="ECO:0007669"/>
    <property type="project" value="InterPro"/>
</dbReference>
<dbReference type="InterPro" id="IPR000485">
    <property type="entry name" value="AsnC-type_HTH_dom"/>
</dbReference>
<dbReference type="Gene3D" id="1.10.10.10">
    <property type="entry name" value="Winged helix-like DNA-binding domain superfamily/Winged helix DNA-binding domain"/>
    <property type="match status" value="1"/>
</dbReference>
<dbReference type="GO" id="GO:0005829">
    <property type="term" value="C:cytosol"/>
    <property type="evidence" value="ECO:0007669"/>
    <property type="project" value="TreeGrafter"/>
</dbReference>
<reference evidence="5 6" key="1">
    <citation type="submission" date="2016-06" db="EMBL/GenBank/DDBJ databases">
        <authorList>
            <person name="Kjaerup R.B."/>
            <person name="Dalgaard T.S."/>
            <person name="Juul-Madsen H.R."/>
        </authorList>
    </citation>
    <scope>NUCLEOTIDE SEQUENCE [LARGE SCALE GENOMIC DNA]</scope>
    <source>
        <strain evidence="5 6">DSM 43913</strain>
    </source>
</reference>
<dbReference type="PANTHER" id="PTHR30154:SF53">
    <property type="entry name" value="HTH-TYPE TRANSCRIPTIONAL REGULATOR LRPC"/>
    <property type="match status" value="1"/>
</dbReference>
<keyword evidence="3" id="KW-0804">Transcription</keyword>
<name>A0A1C5GH77_MICEH</name>
<dbReference type="Gene3D" id="3.30.70.920">
    <property type="match status" value="1"/>
</dbReference>
<dbReference type="InterPro" id="IPR036390">
    <property type="entry name" value="WH_DNA-bd_sf"/>
</dbReference>
<dbReference type="InterPro" id="IPR011991">
    <property type="entry name" value="ArsR-like_HTH"/>
</dbReference>
<dbReference type="EMBL" id="LT607733">
    <property type="protein sequence ID" value="SCG18932.1"/>
    <property type="molecule type" value="Genomic_DNA"/>
</dbReference>
<evidence type="ECO:0000313" key="5">
    <source>
        <dbReference type="EMBL" id="SCG18932.1"/>
    </source>
</evidence>
<evidence type="ECO:0000256" key="1">
    <source>
        <dbReference type="ARBA" id="ARBA00023015"/>
    </source>
</evidence>
<organism evidence="5 6">
    <name type="scientific">Micromonospora echinofusca</name>
    <dbReference type="NCBI Taxonomy" id="47858"/>
    <lineage>
        <taxon>Bacteria</taxon>
        <taxon>Bacillati</taxon>
        <taxon>Actinomycetota</taxon>
        <taxon>Actinomycetes</taxon>
        <taxon>Micromonosporales</taxon>
        <taxon>Micromonosporaceae</taxon>
        <taxon>Micromonospora</taxon>
    </lineage>
</organism>
<dbReference type="InterPro" id="IPR019888">
    <property type="entry name" value="Tscrpt_reg_AsnC-like"/>
</dbReference>
<proteinExistence type="predicted"/>
<dbReference type="Pfam" id="PF01037">
    <property type="entry name" value="AsnC_trans_reg"/>
    <property type="match status" value="1"/>
</dbReference>
<dbReference type="InterPro" id="IPR019887">
    <property type="entry name" value="Tscrpt_reg_AsnC/Lrp_C"/>
</dbReference>
<keyword evidence="1" id="KW-0805">Transcription regulation</keyword>
<dbReference type="Pfam" id="PF13412">
    <property type="entry name" value="HTH_24"/>
    <property type="match status" value="1"/>
</dbReference>
<dbReference type="GO" id="GO:0043200">
    <property type="term" value="P:response to amino acid"/>
    <property type="evidence" value="ECO:0007669"/>
    <property type="project" value="TreeGrafter"/>
</dbReference>
<protein>
    <submittedName>
        <fullName evidence="5">Transcriptional regulator, AsnC family</fullName>
    </submittedName>
</protein>
<dbReference type="SMART" id="SM00344">
    <property type="entry name" value="HTH_ASNC"/>
    <property type="match status" value="1"/>
</dbReference>
<dbReference type="SUPFAM" id="SSF54909">
    <property type="entry name" value="Dimeric alpha+beta barrel"/>
    <property type="match status" value="1"/>
</dbReference>
<gene>
    <name evidence="5" type="ORF">GA0070610_5289</name>
</gene>
<dbReference type="InterPro" id="IPR019885">
    <property type="entry name" value="Tscrpt_reg_HTH_AsnC-type_CS"/>
</dbReference>
<evidence type="ECO:0000256" key="3">
    <source>
        <dbReference type="ARBA" id="ARBA00023163"/>
    </source>
</evidence>
<evidence type="ECO:0000256" key="2">
    <source>
        <dbReference type="ARBA" id="ARBA00023125"/>
    </source>
</evidence>
<dbReference type="Proteomes" id="UP000198251">
    <property type="component" value="Chromosome I"/>
</dbReference>
<keyword evidence="6" id="KW-1185">Reference proteome</keyword>
<dbReference type="InterPro" id="IPR011008">
    <property type="entry name" value="Dimeric_a/b-barrel"/>
</dbReference>
<dbReference type="PANTHER" id="PTHR30154">
    <property type="entry name" value="LEUCINE-RESPONSIVE REGULATORY PROTEIN"/>
    <property type="match status" value="1"/>
</dbReference>
<dbReference type="PRINTS" id="PR00033">
    <property type="entry name" value="HTHASNC"/>
</dbReference>
<evidence type="ECO:0000259" key="4">
    <source>
        <dbReference type="PROSITE" id="PS50956"/>
    </source>
</evidence>
<feature type="domain" description="HTH asnC-type" evidence="4">
    <location>
        <begin position="20"/>
        <end position="81"/>
    </location>
</feature>
<sequence>MSNARRMPDVTPGPLGSQSVDAIDLNLVELLRGNARLSYAELARQVGLSAPAVHERVGKLESSGVIRAYRAEVDPEAIGFAVTALIGIVEDSGGDTDDVLEAFRQMPEIESCYFMAGVESFMLKARVGTIAELERLIVRLNRTPGVASTRTGIALSTKWENRPQAPVPPAA</sequence>
<keyword evidence="2" id="KW-0238">DNA-binding</keyword>
<dbReference type="CDD" id="cd00090">
    <property type="entry name" value="HTH_ARSR"/>
    <property type="match status" value="1"/>
</dbReference>
<dbReference type="AlphaFoldDB" id="A0A1C5GH77"/>
<dbReference type="SUPFAM" id="SSF46785">
    <property type="entry name" value="Winged helix' DNA-binding domain"/>
    <property type="match status" value="1"/>
</dbReference>
<dbReference type="InterPro" id="IPR036388">
    <property type="entry name" value="WH-like_DNA-bd_sf"/>
</dbReference>